<evidence type="ECO:0000313" key="2">
    <source>
        <dbReference type="EMBL" id="MBW0489533.1"/>
    </source>
</evidence>
<keyword evidence="3" id="KW-1185">Reference proteome</keyword>
<feature type="compositionally biased region" description="Basic residues" evidence="1">
    <location>
        <begin position="142"/>
        <end position="164"/>
    </location>
</feature>
<protein>
    <submittedName>
        <fullName evidence="2">Uncharacterized protein</fullName>
    </submittedName>
</protein>
<feature type="compositionally biased region" description="Basic and acidic residues" evidence="1">
    <location>
        <begin position="59"/>
        <end position="75"/>
    </location>
</feature>
<proteinExistence type="predicted"/>
<reference evidence="2" key="1">
    <citation type="submission" date="2021-03" db="EMBL/GenBank/DDBJ databases">
        <title>Draft genome sequence of rust myrtle Austropuccinia psidii MF-1, a brazilian biotype.</title>
        <authorList>
            <person name="Quecine M.C."/>
            <person name="Pachon D.M.R."/>
            <person name="Bonatelli M.L."/>
            <person name="Correr F.H."/>
            <person name="Franceschini L.M."/>
            <person name="Leite T.F."/>
            <person name="Margarido G.R.A."/>
            <person name="Almeida C.A."/>
            <person name="Ferrarezi J.A."/>
            <person name="Labate C.A."/>
        </authorList>
    </citation>
    <scope>NUCLEOTIDE SEQUENCE</scope>
    <source>
        <strain evidence="2">MF-1</strain>
    </source>
</reference>
<dbReference type="EMBL" id="AVOT02010124">
    <property type="protein sequence ID" value="MBW0489533.1"/>
    <property type="molecule type" value="Genomic_DNA"/>
</dbReference>
<accession>A0A9Q3H2K8</accession>
<dbReference type="Proteomes" id="UP000765509">
    <property type="component" value="Unassembled WGS sequence"/>
</dbReference>
<comment type="caution">
    <text evidence="2">The sequence shown here is derived from an EMBL/GenBank/DDBJ whole genome shotgun (WGS) entry which is preliminary data.</text>
</comment>
<gene>
    <name evidence="2" type="ORF">O181_029248</name>
</gene>
<evidence type="ECO:0000313" key="3">
    <source>
        <dbReference type="Proteomes" id="UP000765509"/>
    </source>
</evidence>
<feature type="region of interest" description="Disordered" evidence="1">
    <location>
        <begin position="46"/>
        <end position="80"/>
    </location>
</feature>
<organism evidence="2 3">
    <name type="scientific">Austropuccinia psidii MF-1</name>
    <dbReference type="NCBI Taxonomy" id="1389203"/>
    <lineage>
        <taxon>Eukaryota</taxon>
        <taxon>Fungi</taxon>
        <taxon>Dikarya</taxon>
        <taxon>Basidiomycota</taxon>
        <taxon>Pucciniomycotina</taxon>
        <taxon>Pucciniomycetes</taxon>
        <taxon>Pucciniales</taxon>
        <taxon>Sphaerophragmiaceae</taxon>
        <taxon>Austropuccinia</taxon>
    </lineage>
</organism>
<name>A0A9Q3H2K8_9BASI</name>
<dbReference type="AlphaFoldDB" id="A0A9Q3H2K8"/>
<sequence length="213" mass="24775">MKLLLIEVEVTDPFNKMDLDQEIQVINSKDMNFSPEESCKWRLPELPQVPKGVGTSSKPLDRDNKLLSSSEEFHGPTKYSRSYKGLETHVLHRKSAKHKSLVEKQKHFVRGPEERVGPKEVQQPCGRSSSLHKEESSSKSSKQGKKTPKSNQKSKNRGKGKPKWNKPYPHSYRTPNEEKTAMEIVFNMERTLMEFKNKEEERINQFFQNKYTL</sequence>
<feature type="region of interest" description="Disordered" evidence="1">
    <location>
        <begin position="92"/>
        <end position="180"/>
    </location>
</feature>
<feature type="compositionally biased region" description="Basic and acidic residues" evidence="1">
    <location>
        <begin position="100"/>
        <end position="118"/>
    </location>
</feature>
<evidence type="ECO:0000256" key="1">
    <source>
        <dbReference type="SAM" id="MobiDB-lite"/>
    </source>
</evidence>